<accession>A0A9Q1RQ77</accession>
<evidence type="ECO:0000313" key="1">
    <source>
        <dbReference type="EMBL" id="KAJ8567434.1"/>
    </source>
</evidence>
<protein>
    <submittedName>
        <fullName evidence="1">Uncharacterized protein</fullName>
    </submittedName>
</protein>
<comment type="caution">
    <text evidence="1">The sequence shown here is derived from an EMBL/GenBank/DDBJ whole genome shotgun (WGS) entry which is preliminary data.</text>
</comment>
<evidence type="ECO:0000313" key="2">
    <source>
        <dbReference type="Proteomes" id="UP001152561"/>
    </source>
</evidence>
<reference evidence="2" key="1">
    <citation type="journal article" date="2023" name="Proc. Natl. Acad. Sci. U.S.A.">
        <title>Genomic and structural basis for evolution of tropane alkaloid biosynthesis.</title>
        <authorList>
            <person name="Wanga Y.-J."/>
            <person name="Taina T."/>
            <person name="Yua J.-Y."/>
            <person name="Lia J."/>
            <person name="Xua B."/>
            <person name="Chenc J."/>
            <person name="D'Auriad J.C."/>
            <person name="Huanga J.-P."/>
            <person name="Huanga S.-X."/>
        </authorList>
    </citation>
    <scope>NUCLEOTIDE SEQUENCE [LARGE SCALE GENOMIC DNA]</scope>
    <source>
        <strain evidence="2">cv. KIB-2019</strain>
    </source>
</reference>
<keyword evidence="2" id="KW-1185">Reference proteome</keyword>
<dbReference type="AlphaFoldDB" id="A0A9Q1RQ77"/>
<organism evidence="1 2">
    <name type="scientific">Anisodus acutangulus</name>
    <dbReference type="NCBI Taxonomy" id="402998"/>
    <lineage>
        <taxon>Eukaryota</taxon>
        <taxon>Viridiplantae</taxon>
        <taxon>Streptophyta</taxon>
        <taxon>Embryophyta</taxon>
        <taxon>Tracheophyta</taxon>
        <taxon>Spermatophyta</taxon>
        <taxon>Magnoliopsida</taxon>
        <taxon>eudicotyledons</taxon>
        <taxon>Gunneridae</taxon>
        <taxon>Pentapetalae</taxon>
        <taxon>asterids</taxon>
        <taxon>lamiids</taxon>
        <taxon>Solanales</taxon>
        <taxon>Solanaceae</taxon>
        <taxon>Solanoideae</taxon>
        <taxon>Hyoscyameae</taxon>
        <taxon>Anisodus</taxon>
    </lineage>
</organism>
<dbReference type="PANTHER" id="PTHR38225:SF4">
    <property type="entry name" value="PROTEIN, PUTATIVE-RELATED"/>
    <property type="match status" value="1"/>
</dbReference>
<sequence>MASSVVKCPAIIMSSSKYRIRQKLPLVRAQNYEDEGKSRHVVDANLQVLKERTEEVKIKERLERNRLGRLTYSPSKFPLYILTLICLSKLLRFASFNRLRVCGFQVVVSQVEASFMSEQATLYLGSVGLLGEYCPTSRKKSRHISDRVVCMHLDLFQEGHLELSGCSQTQPSLNKFWAKGSSGNP</sequence>
<dbReference type="EMBL" id="JAJAGQ010000003">
    <property type="protein sequence ID" value="KAJ8567434.1"/>
    <property type="molecule type" value="Genomic_DNA"/>
</dbReference>
<name>A0A9Q1RQ77_9SOLA</name>
<gene>
    <name evidence="1" type="ORF">K7X08_019642</name>
</gene>
<dbReference type="OrthoDB" id="1726943at2759"/>
<proteinExistence type="predicted"/>
<dbReference type="PANTHER" id="PTHR38225">
    <property type="entry name" value="PROTEIN, PUTATIVE-RELATED"/>
    <property type="match status" value="1"/>
</dbReference>
<dbReference type="Proteomes" id="UP001152561">
    <property type="component" value="Unassembled WGS sequence"/>
</dbReference>